<comment type="caution">
    <text evidence="1">The sequence shown here is derived from an EMBL/GenBank/DDBJ whole genome shotgun (WGS) entry which is preliminary data.</text>
</comment>
<dbReference type="EMBL" id="BGZK01000580">
    <property type="protein sequence ID" value="GBP51356.1"/>
    <property type="molecule type" value="Genomic_DNA"/>
</dbReference>
<evidence type="ECO:0000313" key="2">
    <source>
        <dbReference type="Proteomes" id="UP000299102"/>
    </source>
</evidence>
<accession>A0A4C1WIS2</accession>
<organism evidence="1 2">
    <name type="scientific">Eumeta variegata</name>
    <name type="common">Bagworm moth</name>
    <name type="synonym">Eumeta japonica</name>
    <dbReference type="NCBI Taxonomy" id="151549"/>
    <lineage>
        <taxon>Eukaryota</taxon>
        <taxon>Metazoa</taxon>
        <taxon>Ecdysozoa</taxon>
        <taxon>Arthropoda</taxon>
        <taxon>Hexapoda</taxon>
        <taxon>Insecta</taxon>
        <taxon>Pterygota</taxon>
        <taxon>Neoptera</taxon>
        <taxon>Endopterygota</taxon>
        <taxon>Lepidoptera</taxon>
        <taxon>Glossata</taxon>
        <taxon>Ditrysia</taxon>
        <taxon>Tineoidea</taxon>
        <taxon>Psychidae</taxon>
        <taxon>Oiketicinae</taxon>
        <taxon>Eumeta</taxon>
    </lineage>
</organism>
<name>A0A4C1WIS2_EUMVA</name>
<reference evidence="1 2" key="1">
    <citation type="journal article" date="2019" name="Commun. Biol.">
        <title>The bagworm genome reveals a unique fibroin gene that provides high tensile strength.</title>
        <authorList>
            <person name="Kono N."/>
            <person name="Nakamura H."/>
            <person name="Ohtoshi R."/>
            <person name="Tomita M."/>
            <person name="Numata K."/>
            <person name="Arakawa K."/>
        </authorList>
    </citation>
    <scope>NUCLEOTIDE SEQUENCE [LARGE SCALE GENOMIC DNA]</scope>
</reference>
<dbReference type="AlphaFoldDB" id="A0A4C1WIS2"/>
<proteinExistence type="predicted"/>
<protein>
    <submittedName>
        <fullName evidence="1">Uncharacterized protein</fullName>
    </submittedName>
</protein>
<dbReference type="Proteomes" id="UP000299102">
    <property type="component" value="Unassembled WGS sequence"/>
</dbReference>
<keyword evidence="2" id="KW-1185">Reference proteome</keyword>
<sequence>MHRAGINTEKNPARLISAVNRAVPPVPRHWAWTLRGATMARPGRTIISSFLLYGTRANRIVVAYTLSEYENNCKNRLIPSIVIASTPHSNGTGVLNIPSRYQRRAPLEASLRPAARPNAGNVRKSKILKAPKALRRLHTKAPSAALTP</sequence>
<gene>
    <name evidence="1" type="ORF">EVAR_38750_1</name>
</gene>
<evidence type="ECO:0000313" key="1">
    <source>
        <dbReference type="EMBL" id="GBP51356.1"/>
    </source>
</evidence>